<evidence type="ECO:0000313" key="3">
    <source>
        <dbReference type="EMBL" id="KIZ06168.1"/>
    </source>
</evidence>
<reference evidence="3 4" key="1">
    <citation type="journal article" date="2013" name="BMC Genomics">
        <title>Reconstruction of the lipid metabolism for the microalga Monoraphidium neglectum from its genome sequence reveals characteristics suitable for biofuel production.</title>
        <authorList>
            <person name="Bogen C."/>
            <person name="Al-Dilaimi A."/>
            <person name="Albersmeier A."/>
            <person name="Wichmann J."/>
            <person name="Grundmann M."/>
            <person name="Rupp O."/>
            <person name="Lauersen K.J."/>
            <person name="Blifernez-Klassen O."/>
            <person name="Kalinowski J."/>
            <person name="Goesmann A."/>
            <person name="Mussgnug J.H."/>
            <person name="Kruse O."/>
        </authorList>
    </citation>
    <scope>NUCLEOTIDE SEQUENCE [LARGE SCALE GENOMIC DNA]</scope>
    <source>
        <strain evidence="3 4">SAG 48.87</strain>
    </source>
</reference>
<dbReference type="EMBL" id="KK100406">
    <property type="protein sequence ID" value="KIZ06168.1"/>
    <property type="molecule type" value="Genomic_DNA"/>
</dbReference>
<name>A0A0D2K7F9_9CHLO</name>
<accession>A0A0D2K7F9</accession>
<keyword evidence="2" id="KW-0812">Transmembrane</keyword>
<dbReference type="RefSeq" id="XP_013905187.1">
    <property type="nucleotide sequence ID" value="XM_014049733.1"/>
</dbReference>
<dbReference type="AlphaFoldDB" id="A0A0D2K7F9"/>
<evidence type="ECO:0008006" key="5">
    <source>
        <dbReference type="Google" id="ProtNLM"/>
    </source>
</evidence>
<dbReference type="Gene3D" id="3.10.490.10">
    <property type="entry name" value="Gamma-glutamyl cyclotransferase-like"/>
    <property type="match status" value="1"/>
</dbReference>
<proteinExistence type="predicted"/>
<feature type="transmembrane region" description="Helical" evidence="2">
    <location>
        <begin position="144"/>
        <end position="162"/>
    </location>
</feature>
<evidence type="ECO:0000256" key="1">
    <source>
        <dbReference type="SAM" id="MobiDB-lite"/>
    </source>
</evidence>
<keyword evidence="2" id="KW-1133">Transmembrane helix</keyword>
<dbReference type="OrthoDB" id="2017317at2759"/>
<evidence type="ECO:0000256" key="2">
    <source>
        <dbReference type="SAM" id="Phobius"/>
    </source>
</evidence>
<protein>
    <recommendedName>
        <fullName evidence="5">Gamma-glutamylcyclotransferase</fullName>
    </recommendedName>
</protein>
<sequence length="164" mass="17735">MPRAGSGGSSSSDGSPTASYDQQQQQQQQARPRYPPFTQHVHGVLYKLRAADMATIARKEAGYVIKEIEVQTYDGRRVVAQAFVSGPLATLPAEVAPPEKYMRALREGAGDNYLDPLHQAWLSGVNTVSSAGLGPEYFATPSKYIAWGFIAIAALLVVGFIVQH</sequence>
<dbReference type="GeneID" id="25734666"/>
<keyword evidence="2" id="KW-0472">Membrane</keyword>
<dbReference type="Proteomes" id="UP000054498">
    <property type="component" value="Unassembled WGS sequence"/>
</dbReference>
<dbReference type="KEGG" id="mng:MNEG_1788"/>
<feature type="region of interest" description="Disordered" evidence="1">
    <location>
        <begin position="1"/>
        <end position="36"/>
    </location>
</feature>
<gene>
    <name evidence="3" type="ORF">MNEG_1788</name>
</gene>
<evidence type="ECO:0000313" key="4">
    <source>
        <dbReference type="Proteomes" id="UP000054498"/>
    </source>
</evidence>
<keyword evidence="4" id="KW-1185">Reference proteome</keyword>
<organism evidence="3 4">
    <name type="scientific">Monoraphidium neglectum</name>
    <dbReference type="NCBI Taxonomy" id="145388"/>
    <lineage>
        <taxon>Eukaryota</taxon>
        <taxon>Viridiplantae</taxon>
        <taxon>Chlorophyta</taxon>
        <taxon>core chlorophytes</taxon>
        <taxon>Chlorophyceae</taxon>
        <taxon>CS clade</taxon>
        <taxon>Sphaeropleales</taxon>
        <taxon>Selenastraceae</taxon>
        <taxon>Monoraphidium</taxon>
    </lineage>
</organism>